<dbReference type="PRINTS" id="PR00455">
    <property type="entry name" value="HTHTETR"/>
</dbReference>
<reference evidence="4" key="1">
    <citation type="submission" date="2020-11" db="EMBL/GenBank/DDBJ databases">
        <title>Sequencing the genomes of 1000 actinobacteria strains.</title>
        <authorList>
            <person name="Klenk H.-P."/>
        </authorList>
    </citation>
    <scope>NUCLEOTIDE SEQUENCE</scope>
    <source>
        <strain evidence="4">DSM 45632</strain>
    </source>
</reference>
<keyword evidence="1 2" id="KW-0238">DNA-binding</keyword>
<dbReference type="InterPro" id="IPR001647">
    <property type="entry name" value="HTH_TetR"/>
</dbReference>
<dbReference type="InterPro" id="IPR041474">
    <property type="entry name" value="NicS_C"/>
</dbReference>
<dbReference type="Pfam" id="PF00440">
    <property type="entry name" value="TetR_N"/>
    <property type="match status" value="1"/>
</dbReference>
<dbReference type="SUPFAM" id="SSF48498">
    <property type="entry name" value="Tetracyclin repressor-like, C-terminal domain"/>
    <property type="match status" value="1"/>
</dbReference>
<dbReference type="GO" id="GO:0003677">
    <property type="term" value="F:DNA binding"/>
    <property type="evidence" value="ECO:0007669"/>
    <property type="project" value="UniProtKB-UniRule"/>
</dbReference>
<sequence length="270" mass="29808">MHEHTRIDDGQQGGDGPIEQESVEASLIPAGGLESIVDKAVAEFAHCGFEAAKLDTIAAQAGVSKRMLHYHFGDKCELYKRALNRAVESFTPPQDFLERSYAVPVEGIRRFVDAIFHVVQRNPDVVSLIVRENLDPVLDYEESHRMLGESEVILQIERLLLLGQDVGAFRPGITAIDLLVLVSSISFFRTTNARTVLYYGNLNLLDPRNTEGLRRLAIDTALTFLTSNIPYSGYDSYLAPSGPAASRDSESDEDDYIAEGLSDVYSDPAD</sequence>
<feature type="DNA-binding region" description="H-T-H motif" evidence="2">
    <location>
        <begin position="53"/>
        <end position="72"/>
    </location>
</feature>
<dbReference type="PROSITE" id="PS50977">
    <property type="entry name" value="HTH_TETR_2"/>
    <property type="match status" value="1"/>
</dbReference>
<keyword evidence="5" id="KW-1185">Reference proteome</keyword>
<evidence type="ECO:0000256" key="2">
    <source>
        <dbReference type="PROSITE-ProRule" id="PRU00335"/>
    </source>
</evidence>
<dbReference type="RefSeq" id="WP_196824618.1">
    <property type="nucleotide sequence ID" value="NZ_CP046980.1"/>
</dbReference>
<gene>
    <name evidence="4" type="ORF">IW254_001149</name>
</gene>
<feature type="domain" description="HTH tetR-type" evidence="3">
    <location>
        <begin position="30"/>
        <end position="90"/>
    </location>
</feature>
<dbReference type="Proteomes" id="UP000658613">
    <property type="component" value="Unassembled WGS sequence"/>
</dbReference>
<dbReference type="PANTHER" id="PTHR30328:SF54">
    <property type="entry name" value="HTH-TYPE TRANSCRIPTIONAL REPRESSOR SCO4008"/>
    <property type="match status" value="1"/>
</dbReference>
<dbReference type="Gene3D" id="1.10.357.10">
    <property type="entry name" value="Tetracycline Repressor, domain 2"/>
    <property type="match status" value="1"/>
</dbReference>
<protein>
    <submittedName>
        <fullName evidence="4">TetR/AcrR family transcriptional regulator</fullName>
    </submittedName>
</protein>
<organism evidence="4 5">
    <name type="scientific">Corynebacterium aquatimens</name>
    <dbReference type="NCBI Taxonomy" id="1190508"/>
    <lineage>
        <taxon>Bacteria</taxon>
        <taxon>Bacillati</taxon>
        <taxon>Actinomycetota</taxon>
        <taxon>Actinomycetes</taxon>
        <taxon>Mycobacteriales</taxon>
        <taxon>Corynebacteriaceae</taxon>
        <taxon>Corynebacterium</taxon>
    </lineage>
</organism>
<dbReference type="SUPFAM" id="SSF46689">
    <property type="entry name" value="Homeodomain-like"/>
    <property type="match status" value="1"/>
</dbReference>
<dbReference type="InterPro" id="IPR036271">
    <property type="entry name" value="Tet_transcr_reg_TetR-rel_C_sf"/>
</dbReference>
<evidence type="ECO:0000256" key="1">
    <source>
        <dbReference type="ARBA" id="ARBA00023125"/>
    </source>
</evidence>
<proteinExistence type="predicted"/>
<name>A0A931DXZ5_9CORY</name>
<evidence type="ECO:0000313" key="4">
    <source>
        <dbReference type="EMBL" id="MBG6122180.1"/>
    </source>
</evidence>
<dbReference type="Pfam" id="PF17938">
    <property type="entry name" value="TetR_C_29"/>
    <property type="match status" value="1"/>
</dbReference>
<evidence type="ECO:0000313" key="5">
    <source>
        <dbReference type="Proteomes" id="UP000658613"/>
    </source>
</evidence>
<dbReference type="InterPro" id="IPR050109">
    <property type="entry name" value="HTH-type_TetR-like_transc_reg"/>
</dbReference>
<comment type="caution">
    <text evidence="4">The sequence shown here is derived from an EMBL/GenBank/DDBJ whole genome shotgun (WGS) entry which is preliminary data.</text>
</comment>
<accession>A0A931DXZ5</accession>
<dbReference type="EMBL" id="JADOUE010000001">
    <property type="protein sequence ID" value="MBG6122180.1"/>
    <property type="molecule type" value="Genomic_DNA"/>
</dbReference>
<evidence type="ECO:0000259" key="3">
    <source>
        <dbReference type="PROSITE" id="PS50977"/>
    </source>
</evidence>
<dbReference type="GO" id="GO:0006355">
    <property type="term" value="P:regulation of DNA-templated transcription"/>
    <property type="evidence" value="ECO:0007669"/>
    <property type="project" value="UniProtKB-ARBA"/>
</dbReference>
<dbReference type="PANTHER" id="PTHR30328">
    <property type="entry name" value="TRANSCRIPTIONAL REPRESSOR"/>
    <property type="match status" value="1"/>
</dbReference>
<dbReference type="InterPro" id="IPR009057">
    <property type="entry name" value="Homeodomain-like_sf"/>
</dbReference>
<dbReference type="AlphaFoldDB" id="A0A931DXZ5"/>